<dbReference type="AlphaFoldDB" id="A0A6S6TEP3"/>
<feature type="signal peptide" evidence="2">
    <location>
        <begin position="1"/>
        <end position="23"/>
    </location>
</feature>
<protein>
    <recommendedName>
        <fullName evidence="4">Secreted protein</fullName>
    </recommendedName>
</protein>
<proteinExistence type="predicted"/>
<dbReference type="EMBL" id="CACVAQ010000199">
    <property type="protein sequence ID" value="CAA6813357.1"/>
    <property type="molecule type" value="Genomic_DNA"/>
</dbReference>
<reference evidence="3" key="1">
    <citation type="submission" date="2020-01" db="EMBL/GenBank/DDBJ databases">
        <authorList>
            <person name="Meier V. D."/>
            <person name="Meier V D."/>
        </authorList>
    </citation>
    <scope>NUCLEOTIDE SEQUENCE</scope>
    <source>
        <strain evidence="3">HLG_WM_MAG_10</strain>
    </source>
</reference>
<evidence type="ECO:0000256" key="1">
    <source>
        <dbReference type="SAM" id="MobiDB-lite"/>
    </source>
</evidence>
<gene>
    <name evidence="3" type="ORF">HELGO_WM39865</name>
</gene>
<dbReference type="PROSITE" id="PS51257">
    <property type="entry name" value="PROKAR_LIPOPROTEIN"/>
    <property type="match status" value="1"/>
</dbReference>
<feature type="chain" id="PRO_5028325135" description="Secreted protein" evidence="2">
    <location>
        <begin position="24"/>
        <end position="132"/>
    </location>
</feature>
<feature type="region of interest" description="Disordered" evidence="1">
    <location>
        <begin position="25"/>
        <end position="59"/>
    </location>
</feature>
<sequence length="132" mass="13814">MKTLKSILLLVLVTTFLISCGDASDATENTTGTTEPTTETTSGETPAANTATATSSDGASKITDAVVKQACDCQENARREDKTIDFSKVGECMGGKNKIQFVADLLGADASEKERSDAEGALSEKMKAQCPK</sequence>
<organism evidence="3">
    <name type="scientific">uncultured Aureispira sp</name>
    <dbReference type="NCBI Taxonomy" id="1331704"/>
    <lineage>
        <taxon>Bacteria</taxon>
        <taxon>Pseudomonadati</taxon>
        <taxon>Bacteroidota</taxon>
        <taxon>Saprospiria</taxon>
        <taxon>Saprospirales</taxon>
        <taxon>Saprospiraceae</taxon>
        <taxon>Aureispira</taxon>
        <taxon>environmental samples</taxon>
    </lineage>
</organism>
<evidence type="ECO:0000313" key="3">
    <source>
        <dbReference type="EMBL" id="CAA6813357.1"/>
    </source>
</evidence>
<feature type="region of interest" description="Disordered" evidence="1">
    <location>
        <begin position="111"/>
        <end position="132"/>
    </location>
</feature>
<keyword evidence="2" id="KW-0732">Signal</keyword>
<evidence type="ECO:0008006" key="4">
    <source>
        <dbReference type="Google" id="ProtNLM"/>
    </source>
</evidence>
<evidence type="ECO:0000256" key="2">
    <source>
        <dbReference type="SAM" id="SignalP"/>
    </source>
</evidence>
<feature type="compositionally biased region" description="Low complexity" evidence="1">
    <location>
        <begin position="27"/>
        <end position="54"/>
    </location>
</feature>
<name>A0A6S6TEP3_9BACT</name>
<accession>A0A6S6TEP3</accession>